<feature type="transmembrane region" description="Helical" evidence="14">
    <location>
        <begin position="97"/>
        <end position="116"/>
    </location>
</feature>
<gene>
    <name evidence="18" type="ORF">HUE87_09400</name>
</gene>
<feature type="transmembrane region" description="Helical" evidence="14">
    <location>
        <begin position="123"/>
        <end position="140"/>
    </location>
</feature>
<evidence type="ECO:0000256" key="4">
    <source>
        <dbReference type="ARBA" id="ARBA00004922"/>
    </source>
</evidence>
<dbReference type="UniPathway" id="UPA00378"/>
<keyword evidence="6" id="KW-0328">Glycosyltransferase</keyword>
<feature type="transmembrane region" description="Helical" evidence="14">
    <location>
        <begin position="326"/>
        <end position="343"/>
    </location>
</feature>
<feature type="domain" description="STT3 subunit PglB C-terminal" evidence="16">
    <location>
        <begin position="592"/>
        <end position="670"/>
    </location>
</feature>
<evidence type="ECO:0000256" key="7">
    <source>
        <dbReference type="ARBA" id="ARBA00022679"/>
    </source>
</evidence>
<evidence type="ECO:0000259" key="15">
    <source>
        <dbReference type="Pfam" id="PF02516"/>
    </source>
</evidence>
<feature type="transmembrane region" description="Helical" evidence="14">
    <location>
        <begin position="152"/>
        <end position="169"/>
    </location>
</feature>
<dbReference type="KEGG" id="smas:HUE87_09400"/>
<dbReference type="PANTHER" id="PTHR13872:SF1">
    <property type="entry name" value="DOLICHYL-DIPHOSPHOOLIGOSACCHARIDE--PROTEIN GLYCOSYLTRANSFERASE SUBUNIT STT3B"/>
    <property type="match status" value="1"/>
</dbReference>
<name>A0A7S7LZ27_9BACT</name>
<evidence type="ECO:0000256" key="1">
    <source>
        <dbReference type="ARBA" id="ARBA00001936"/>
    </source>
</evidence>
<evidence type="ECO:0000256" key="6">
    <source>
        <dbReference type="ARBA" id="ARBA00022676"/>
    </source>
</evidence>
<keyword evidence="7" id="KW-0808">Transferase</keyword>
<dbReference type="InterPro" id="IPR003674">
    <property type="entry name" value="Oligo_trans_STT3"/>
</dbReference>
<keyword evidence="12 14" id="KW-0472">Membrane</keyword>
<feature type="transmembrane region" description="Helical" evidence="14">
    <location>
        <begin position="224"/>
        <end position="245"/>
    </location>
</feature>
<comment type="cofactor">
    <cofactor evidence="1">
        <name>Mn(2+)</name>
        <dbReference type="ChEBI" id="CHEBI:29035"/>
    </cofactor>
</comment>
<dbReference type="Pfam" id="PF21436">
    <property type="entry name" value="STT3-PglB_core"/>
    <property type="match status" value="1"/>
</dbReference>
<evidence type="ECO:0000256" key="8">
    <source>
        <dbReference type="ARBA" id="ARBA00022692"/>
    </source>
</evidence>
<keyword evidence="19" id="KW-1185">Reference proteome</keyword>
<comment type="cofactor">
    <cofactor evidence="2">
        <name>Mg(2+)</name>
        <dbReference type="ChEBI" id="CHEBI:18420"/>
    </cofactor>
</comment>
<dbReference type="GO" id="GO:0046872">
    <property type="term" value="F:metal ion binding"/>
    <property type="evidence" value="ECO:0007669"/>
    <property type="project" value="UniProtKB-KW"/>
</dbReference>
<dbReference type="GO" id="GO:0016020">
    <property type="term" value="C:membrane"/>
    <property type="evidence" value="ECO:0007669"/>
    <property type="project" value="InterPro"/>
</dbReference>
<dbReference type="InterPro" id="IPR048999">
    <property type="entry name" value="STT3-PglB_core"/>
</dbReference>
<dbReference type="InterPro" id="IPR048307">
    <property type="entry name" value="STT3_N"/>
</dbReference>
<evidence type="ECO:0000256" key="3">
    <source>
        <dbReference type="ARBA" id="ARBA00004127"/>
    </source>
</evidence>
<evidence type="ECO:0000313" key="19">
    <source>
        <dbReference type="Proteomes" id="UP000593836"/>
    </source>
</evidence>
<dbReference type="InterPro" id="IPR041563">
    <property type="entry name" value="STT3_PglB_C"/>
</dbReference>
<protein>
    <submittedName>
        <fullName evidence="18">Peptide transporter</fullName>
    </submittedName>
</protein>
<organism evidence="18 19">
    <name type="scientific">Candidatus Sulfurimonas marisnigri</name>
    <dbReference type="NCBI Taxonomy" id="2740405"/>
    <lineage>
        <taxon>Bacteria</taxon>
        <taxon>Pseudomonadati</taxon>
        <taxon>Campylobacterota</taxon>
        <taxon>Epsilonproteobacteria</taxon>
        <taxon>Campylobacterales</taxon>
        <taxon>Sulfurimonadaceae</taxon>
        <taxon>Sulfurimonas</taxon>
    </lineage>
</organism>
<evidence type="ECO:0000256" key="9">
    <source>
        <dbReference type="ARBA" id="ARBA00022723"/>
    </source>
</evidence>
<dbReference type="GO" id="GO:0004576">
    <property type="term" value="F:oligosaccharyl transferase activity"/>
    <property type="evidence" value="ECO:0007669"/>
    <property type="project" value="InterPro"/>
</dbReference>
<accession>A0A7S7LZ27</accession>
<dbReference type="Gene3D" id="3.40.1380.40">
    <property type="match status" value="1"/>
</dbReference>
<proteinExistence type="inferred from homology"/>
<comment type="pathway">
    <text evidence="4">Protein modification; protein glycosylation.</text>
</comment>
<keyword evidence="8 14" id="KW-0812">Transmembrane</keyword>
<sequence length="709" mass="82258">MNNLTQETKLTLVYILIAFAFSVAMRMIWMYQFDGYEPFMFNGQFMINTNDGYFWAEGARDILSGISQENDRSPIANAGSQLTAFFAYVLPFSFETVILFMPVFLSSLVVVPIVLIARGLDNLEMGLVAALLASIAWSYYNRTLIGYYDTDMLNIVLPMFLLWSIIWAVKTNKDIYLIITALDILVYRWWYPQSYALEFSFFGLILFYTLVWDRKNLYNYKLLAIMMFAMLNIDGFIRFPLVLVAHYLFKQERYQKYIYYILALSVVVFFATGGFEPIWDKLKAYIFKDAVVVGEEGLKLHFYSVMQTVREAGQIPFETFANRISGHRIIFILSVVGYIYLAYRHKIMLLTIPMLGLGFLASVGGLRFTIYAVPVLAFGIAFLITEIARLMPTKKLKVLSTVAFTLMVLYPNYKHIEAYKVPTVFNAEEVKILDKLKTVASREDYVVSWWDYGYPLRYYSDVKTLVDGGKHSGSVNFPVSFILTNPQEISAKMARLDVEYTEKTFKFIEENEERIKNKEVNVFSNIEQMTTDYGFKDTNDFLLSMQSDMKLPNKTRDIYLYLPFRMLEIYPTVTIFSNMNLMNGEMKQAPQFFVSKNFKQNQNIIDLGRGVLFDLQGQSLNIGNKKIPIKRFVKTAYDKDMKLQKDVSVSNFMANISVVYMSNYNTFLVLDEQTYNSLYIQLMVLEEFDKTIFEQVLATPHAKVYKLKI</sequence>
<evidence type="ECO:0000313" key="18">
    <source>
        <dbReference type="EMBL" id="QOY54091.1"/>
    </source>
</evidence>
<evidence type="ECO:0000259" key="16">
    <source>
        <dbReference type="Pfam" id="PF18527"/>
    </source>
</evidence>
<reference evidence="18 19" key="1">
    <citation type="submission" date="2020-05" db="EMBL/GenBank/DDBJ databases">
        <title>Sulfurimonas marisnigri, sp. nov., and Sulfurimonas baltica, sp. nov., manganese oxide reducing chemolithoautotrophs of the class Epsilonproteobacteria isolated from the pelagic redoxclines of the Black and Baltic Seas and emended description of the genus Sulfurimonas.</title>
        <authorList>
            <person name="Henkel J.V."/>
            <person name="Laudan C."/>
            <person name="Werner J."/>
            <person name="Neu T."/>
            <person name="Plewe S."/>
            <person name="Sproer C."/>
            <person name="Bunk B."/>
            <person name="Schulz-Vogt H.N."/>
        </authorList>
    </citation>
    <scope>NUCLEOTIDE SEQUENCE [LARGE SCALE GENOMIC DNA]</scope>
    <source>
        <strain evidence="18 19">SoZ1</strain>
    </source>
</reference>
<dbReference type="Pfam" id="PF02516">
    <property type="entry name" value="STT3"/>
    <property type="match status" value="1"/>
</dbReference>
<evidence type="ECO:0000256" key="13">
    <source>
        <dbReference type="ARBA" id="ARBA00023211"/>
    </source>
</evidence>
<comment type="subcellular location">
    <subcellularLocation>
        <location evidence="3">Endomembrane system</location>
        <topology evidence="3">Multi-pass membrane protein</topology>
    </subcellularLocation>
</comment>
<feature type="transmembrane region" description="Helical" evidence="14">
    <location>
        <begin position="196"/>
        <end position="212"/>
    </location>
</feature>
<dbReference type="AlphaFoldDB" id="A0A7S7LZ27"/>
<dbReference type="GO" id="GO:0012505">
    <property type="term" value="C:endomembrane system"/>
    <property type="evidence" value="ECO:0007669"/>
    <property type="project" value="UniProtKB-SubCell"/>
</dbReference>
<keyword evidence="11 14" id="KW-1133">Transmembrane helix</keyword>
<feature type="transmembrane region" description="Helical" evidence="14">
    <location>
        <begin position="257"/>
        <end position="279"/>
    </location>
</feature>
<keyword evidence="13" id="KW-0464">Manganese</keyword>
<evidence type="ECO:0000256" key="10">
    <source>
        <dbReference type="ARBA" id="ARBA00022842"/>
    </source>
</evidence>
<feature type="domain" description="Oligosaccharyl transferase STT3 N-terminal" evidence="15">
    <location>
        <begin position="19"/>
        <end position="403"/>
    </location>
</feature>
<comment type="similarity">
    <text evidence="5">Belongs to the STT3 family.</text>
</comment>
<evidence type="ECO:0000256" key="14">
    <source>
        <dbReference type="SAM" id="Phobius"/>
    </source>
</evidence>
<evidence type="ECO:0000259" key="17">
    <source>
        <dbReference type="Pfam" id="PF21436"/>
    </source>
</evidence>
<keyword evidence="10" id="KW-0460">Magnesium</keyword>
<evidence type="ECO:0000256" key="12">
    <source>
        <dbReference type="ARBA" id="ARBA00023136"/>
    </source>
</evidence>
<keyword evidence="9" id="KW-0479">Metal-binding</keyword>
<evidence type="ECO:0000256" key="11">
    <source>
        <dbReference type="ARBA" id="ARBA00022989"/>
    </source>
</evidence>
<evidence type="ECO:0000256" key="5">
    <source>
        <dbReference type="ARBA" id="ARBA00010810"/>
    </source>
</evidence>
<dbReference type="Pfam" id="PF18527">
    <property type="entry name" value="STT3_PglB_C"/>
    <property type="match status" value="1"/>
</dbReference>
<dbReference type="PANTHER" id="PTHR13872">
    <property type="entry name" value="DOLICHYL-DIPHOSPHOOLIGOSACCHARIDE--PROTEIN GLYCOSYLTRANSFERASE SUBUNIT"/>
    <property type="match status" value="1"/>
</dbReference>
<dbReference type="EMBL" id="CP054493">
    <property type="protein sequence ID" value="QOY54091.1"/>
    <property type="molecule type" value="Genomic_DNA"/>
</dbReference>
<dbReference type="RefSeq" id="WP_194366110.1">
    <property type="nucleotide sequence ID" value="NZ_CP054493.1"/>
</dbReference>
<feature type="transmembrane region" description="Helical" evidence="14">
    <location>
        <begin position="355"/>
        <end position="384"/>
    </location>
</feature>
<feature type="domain" description="STT3/PglB/AglB core" evidence="17">
    <location>
        <begin position="442"/>
        <end position="582"/>
    </location>
</feature>
<feature type="transmembrane region" description="Helical" evidence="14">
    <location>
        <begin position="12"/>
        <end position="31"/>
    </location>
</feature>
<dbReference type="Proteomes" id="UP000593836">
    <property type="component" value="Chromosome"/>
</dbReference>
<evidence type="ECO:0000256" key="2">
    <source>
        <dbReference type="ARBA" id="ARBA00001946"/>
    </source>
</evidence>